<dbReference type="InterPro" id="IPR058626">
    <property type="entry name" value="MdtA-like_b-barrel"/>
</dbReference>
<evidence type="ECO:0000256" key="3">
    <source>
        <dbReference type="ARBA" id="ARBA00022448"/>
    </source>
</evidence>
<evidence type="ECO:0000256" key="7">
    <source>
        <dbReference type="ARBA" id="ARBA00023136"/>
    </source>
</evidence>
<organism evidence="14 15">
    <name type="scientific">Magnetospirillum aberrantis SpK</name>
    <dbReference type="NCBI Taxonomy" id="908842"/>
    <lineage>
        <taxon>Bacteria</taxon>
        <taxon>Pseudomonadati</taxon>
        <taxon>Pseudomonadota</taxon>
        <taxon>Alphaproteobacteria</taxon>
        <taxon>Rhodospirillales</taxon>
        <taxon>Rhodospirillaceae</taxon>
        <taxon>Magnetospirillum</taxon>
    </lineage>
</organism>
<comment type="similarity">
    <text evidence="2">Belongs to the membrane fusion protein (MFP) (TC 8.A.1) family.</text>
</comment>
<dbReference type="PANTHER" id="PTHR30469">
    <property type="entry name" value="MULTIDRUG RESISTANCE PROTEIN MDTA"/>
    <property type="match status" value="1"/>
</dbReference>
<dbReference type="InterPro" id="IPR058625">
    <property type="entry name" value="MdtA-like_BSH"/>
</dbReference>
<dbReference type="AlphaFoldDB" id="A0A7C9QUX6"/>
<keyword evidence="7" id="KW-0472">Membrane</keyword>
<dbReference type="GO" id="GO:1990195">
    <property type="term" value="C:macrolide transmembrane transporter complex"/>
    <property type="evidence" value="ECO:0007669"/>
    <property type="project" value="InterPro"/>
</dbReference>
<comment type="subcellular location">
    <subcellularLocation>
        <location evidence="1">Cell membrane</location>
    </subcellularLocation>
</comment>
<keyword evidence="4" id="KW-1003">Cell membrane</keyword>
<evidence type="ECO:0000259" key="11">
    <source>
        <dbReference type="Pfam" id="PF25917"/>
    </source>
</evidence>
<dbReference type="GO" id="GO:1990281">
    <property type="term" value="C:efflux pump complex"/>
    <property type="evidence" value="ECO:0007669"/>
    <property type="project" value="TreeGrafter"/>
</dbReference>
<dbReference type="Gene3D" id="6.10.140.1990">
    <property type="match status" value="1"/>
</dbReference>
<evidence type="ECO:0000256" key="8">
    <source>
        <dbReference type="SAM" id="Coils"/>
    </source>
</evidence>
<dbReference type="EMBL" id="JAAIYP010000039">
    <property type="protein sequence ID" value="NFV81102.1"/>
    <property type="molecule type" value="Genomic_DNA"/>
</dbReference>
<evidence type="ECO:0000259" key="13">
    <source>
        <dbReference type="Pfam" id="PF25967"/>
    </source>
</evidence>
<dbReference type="Gene3D" id="2.40.30.170">
    <property type="match status" value="1"/>
</dbReference>
<dbReference type="Gene3D" id="2.40.50.100">
    <property type="match status" value="1"/>
</dbReference>
<dbReference type="SUPFAM" id="SSF111369">
    <property type="entry name" value="HlyD-like secretion proteins"/>
    <property type="match status" value="1"/>
</dbReference>
<keyword evidence="6 8" id="KW-0175">Coiled coil</keyword>
<protein>
    <submittedName>
        <fullName evidence="14">Efflux RND transporter periplasmic adaptor subunit</fullName>
    </submittedName>
</protein>
<proteinExistence type="inferred from homology"/>
<comment type="caution">
    <text evidence="14">The sequence shown here is derived from an EMBL/GenBank/DDBJ whole genome shotgun (WGS) entry which is preliminary data.</text>
</comment>
<dbReference type="InterPro" id="IPR058624">
    <property type="entry name" value="MdtA-like_HH"/>
</dbReference>
<dbReference type="Pfam" id="PF25944">
    <property type="entry name" value="Beta-barrel_RND"/>
    <property type="match status" value="1"/>
</dbReference>
<feature type="compositionally biased region" description="Pro residues" evidence="9">
    <location>
        <begin position="328"/>
        <end position="344"/>
    </location>
</feature>
<feature type="region of interest" description="Disordered" evidence="9">
    <location>
        <begin position="388"/>
        <end position="411"/>
    </location>
</feature>
<dbReference type="InterPro" id="IPR030190">
    <property type="entry name" value="MacA_alpha-hairpin_sf"/>
</dbReference>
<evidence type="ECO:0000256" key="6">
    <source>
        <dbReference type="ARBA" id="ARBA00023054"/>
    </source>
</evidence>
<dbReference type="PANTHER" id="PTHR30469:SF33">
    <property type="entry name" value="SLR1207 PROTEIN"/>
    <property type="match status" value="1"/>
</dbReference>
<dbReference type="Pfam" id="PF25876">
    <property type="entry name" value="HH_MFP_RND"/>
    <property type="match status" value="1"/>
</dbReference>
<dbReference type="Pfam" id="PF25967">
    <property type="entry name" value="RND-MFP_C"/>
    <property type="match status" value="1"/>
</dbReference>
<dbReference type="GO" id="GO:1990961">
    <property type="term" value="P:xenobiotic detoxification by transmembrane export across the plasma membrane"/>
    <property type="evidence" value="ECO:0007669"/>
    <property type="project" value="InterPro"/>
</dbReference>
<dbReference type="Gene3D" id="2.40.420.20">
    <property type="match status" value="1"/>
</dbReference>
<keyword evidence="3" id="KW-0813">Transport</keyword>
<feature type="coiled-coil region" evidence="8">
    <location>
        <begin position="106"/>
        <end position="185"/>
    </location>
</feature>
<sequence length="411" mass="43900">MHTPHMKRRPLILSLAVTAALLAAAGGGWWWVKRGDAAASWVTARATRADIEDTTTALGTLQPLEYVDVGTQVSGQLRRVYVQIGDQVTKGQLLAEIDPTVYGSKVDAGEANIQNLKAQLTEKQAQATLAEETFARQQRMLAANATSTEDYQNAQTTLKAARAQVAQLQAQINQVQSTLRGDQANLGYTKIYAPMSGTVVSQTSRQGQTLVAAQQAPTILRISDLSTMTVWTQVSEADIGKLKLGQPVYFTTLGRPENKRYSTLRQILPTPEILNNVVLYDALFDVANPEGDLGIEMSAQVFFVHASAKNALVIPASALAQAKALAPKGPPPKGAKAPAAPPPGGDVVLVMKDGAPEPRPVTVGVRNRVQVEILSGLEEGEEVVTGWRTAEAQKAASAKNAANHMPPPPPR</sequence>
<evidence type="ECO:0000313" key="15">
    <source>
        <dbReference type="Proteomes" id="UP000480684"/>
    </source>
</evidence>
<dbReference type="InterPro" id="IPR058627">
    <property type="entry name" value="MdtA-like_C"/>
</dbReference>
<evidence type="ECO:0000259" key="12">
    <source>
        <dbReference type="Pfam" id="PF25944"/>
    </source>
</evidence>
<dbReference type="NCBIfam" id="TIGR01730">
    <property type="entry name" value="RND_mfp"/>
    <property type="match status" value="1"/>
</dbReference>
<evidence type="ECO:0000256" key="4">
    <source>
        <dbReference type="ARBA" id="ARBA00022475"/>
    </source>
</evidence>
<feature type="domain" description="Multidrug resistance protein MdtA-like alpha-helical hairpin" evidence="10">
    <location>
        <begin position="113"/>
        <end position="189"/>
    </location>
</feature>
<dbReference type="Proteomes" id="UP000480684">
    <property type="component" value="Unassembled WGS sequence"/>
</dbReference>
<reference evidence="14 15" key="1">
    <citation type="submission" date="2020-02" db="EMBL/GenBank/DDBJ databases">
        <authorList>
            <person name="Dziuba M."/>
            <person name="Kuznetsov B."/>
            <person name="Mardanov A."/>
            <person name="Ravin N."/>
            <person name="Grouzdev D."/>
        </authorList>
    </citation>
    <scope>NUCLEOTIDE SEQUENCE [LARGE SCALE GENOMIC DNA]</scope>
    <source>
        <strain evidence="14 15">SpK</strain>
    </source>
</reference>
<dbReference type="Pfam" id="PF25917">
    <property type="entry name" value="BSH_RND"/>
    <property type="match status" value="1"/>
</dbReference>
<feature type="domain" description="Multidrug resistance protein MdtA-like barrel-sandwich hybrid" evidence="11">
    <location>
        <begin position="66"/>
        <end position="220"/>
    </location>
</feature>
<evidence type="ECO:0000256" key="5">
    <source>
        <dbReference type="ARBA" id="ARBA00022519"/>
    </source>
</evidence>
<evidence type="ECO:0000256" key="2">
    <source>
        <dbReference type="ARBA" id="ARBA00009477"/>
    </source>
</evidence>
<gene>
    <name evidence="14" type="ORF">G4223_13365</name>
</gene>
<name>A0A7C9QUX6_9PROT</name>
<evidence type="ECO:0000313" key="14">
    <source>
        <dbReference type="EMBL" id="NFV81102.1"/>
    </source>
</evidence>
<dbReference type="GO" id="GO:0015562">
    <property type="term" value="F:efflux transmembrane transporter activity"/>
    <property type="evidence" value="ECO:0007669"/>
    <property type="project" value="TreeGrafter"/>
</dbReference>
<feature type="region of interest" description="Disordered" evidence="9">
    <location>
        <begin position="325"/>
        <end position="344"/>
    </location>
</feature>
<feature type="compositionally biased region" description="Low complexity" evidence="9">
    <location>
        <begin position="390"/>
        <end position="403"/>
    </location>
</feature>
<dbReference type="GO" id="GO:0019898">
    <property type="term" value="C:extrinsic component of membrane"/>
    <property type="evidence" value="ECO:0007669"/>
    <property type="project" value="InterPro"/>
</dbReference>
<evidence type="ECO:0000256" key="1">
    <source>
        <dbReference type="ARBA" id="ARBA00004236"/>
    </source>
</evidence>
<dbReference type="GO" id="GO:0030313">
    <property type="term" value="C:cell envelope"/>
    <property type="evidence" value="ECO:0007669"/>
    <property type="project" value="UniProtKB-SubCell"/>
</dbReference>
<feature type="domain" description="Multidrug resistance protein MdtA-like C-terminal permuted SH3" evidence="13">
    <location>
        <begin position="343"/>
        <end position="386"/>
    </location>
</feature>
<keyword evidence="5" id="KW-0997">Cell inner membrane</keyword>
<accession>A0A7C9QUX6</accession>
<dbReference type="InterPro" id="IPR006143">
    <property type="entry name" value="RND_pump_MFP"/>
</dbReference>
<evidence type="ECO:0000259" key="10">
    <source>
        <dbReference type="Pfam" id="PF25876"/>
    </source>
</evidence>
<keyword evidence="15" id="KW-1185">Reference proteome</keyword>
<feature type="domain" description="Multidrug resistance protein MdtA-like beta-barrel" evidence="12">
    <location>
        <begin position="227"/>
        <end position="301"/>
    </location>
</feature>
<evidence type="ECO:0000256" key="9">
    <source>
        <dbReference type="SAM" id="MobiDB-lite"/>
    </source>
</evidence>